<evidence type="ECO:0000313" key="2">
    <source>
        <dbReference type="Proteomes" id="UP001141806"/>
    </source>
</evidence>
<dbReference type="OrthoDB" id="26681at2759"/>
<sequence length="110" mass="12411">MKPELESKYLLRRRIPTFDEYQRMIREVMQKEQEQNVKSSISVESSQPCMTGISFEDVPELENYLSTDSSEGKSSLVATPSMAFSMSMGAYDASQDLKSSSQGSLLWTHA</sequence>
<dbReference type="Proteomes" id="UP001141806">
    <property type="component" value="Unassembled WGS sequence"/>
</dbReference>
<keyword evidence="2" id="KW-1185">Reference proteome</keyword>
<organism evidence="1 2">
    <name type="scientific">Protea cynaroides</name>
    <dbReference type="NCBI Taxonomy" id="273540"/>
    <lineage>
        <taxon>Eukaryota</taxon>
        <taxon>Viridiplantae</taxon>
        <taxon>Streptophyta</taxon>
        <taxon>Embryophyta</taxon>
        <taxon>Tracheophyta</taxon>
        <taxon>Spermatophyta</taxon>
        <taxon>Magnoliopsida</taxon>
        <taxon>Proteales</taxon>
        <taxon>Proteaceae</taxon>
        <taxon>Protea</taxon>
    </lineage>
</organism>
<dbReference type="EMBL" id="JAMYWD010000003">
    <property type="protein sequence ID" value="KAJ4977396.1"/>
    <property type="molecule type" value="Genomic_DNA"/>
</dbReference>
<accession>A0A9Q0KVD0</accession>
<reference evidence="1" key="1">
    <citation type="journal article" date="2023" name="Plant J.">
        <title>The genome of the king protea, Protea cynaroides.</title>
        <authorList>
            <person name="Chang J."/>
            <person name="Duong T.A."/>
            <person name="Schoeman C."/>
            <person name="Ma X."/>
            <person name="Roodt D."/>
            <person name="Barker N."/>
            <person name="Li Z."/>
            <person name="Van de Peer Y."/>
            <person name="Mizrachi E."/>
        </authorList>
    </citation>
    <scope>NUCLEOTIDE SEQUENCE</scope>
    <source>
        <tissue evidence="1">Young leaves</tissue>
    </source>
</reference>
<name>A0A9Q0KVD0_9MAGN</name>
<comment type="caution">
    <text evidence="1">The sequence shown here is derived from an EMBL/GenBank/DDBJ whole genome shotgun (WGS) entry which is preliminary data.</text>
</comment>
<evidence type="ECO:0000313" key="1">
    <source>
        <dbReference type="EMBL" id="KAJ4977396.1"/>
    </source>
</evidence>
<gene>
    <name evidence="1" type="ORF">NE237_002502</name>
</gene>
<dbReference type="AlphaFoldDB" id="A0A9Q0KVD0"/>
<proteinExistence type="predicted"/>
<protein>
    <submittedName>
        <fullName evidence="1">Uncharacterized protein</fullName>
    </submittedName>
</protein>